<sequence length="367" mass="40958">MTSVAKLLQISAKKFANRRKSEWYNAHMAAATRAVAARISLVDLVVEVRDARIPMSSEYHSLTNYPPSSRRIIVLNKTDLADKSQTMEWLKYFEQLEYNAYGVNSHNLEHIQKFLNFLQAHIKALKKTGTSTHTNTILLVGVPNVGKSALANSLHQVGRVSATEKGKLKRATVSPLPGETKDISSMKVGSHPNVYVLDTPGILPASIPNDEVYAKLCLTGAIRDCMVEDTDLAQTLMGIVDLSNDFMEWGKHSSSCITNIDSKFTSVTKPNETRQHLTDHTQDHIVNDVRAILFDTISAHKNSLEDMISLSQLVEHQFTMLQDAFGIHEDSKSEAFRKVAVKLLNLFRYGRLGHYSLDSVPLSTLRP</sequence>
<dbReference type="AlphaFoldDB" id="A0A7N0VMG4"/>
<dbReference type="OMA" id="TDHTQDC"/>
<dbReference type="EnsemblPlants" id="Kaladp1222s0061.1.v1.1">
    <property type="protein sequence ID" value="Kaladp1222s0061.1.v1.1"/>
    <property type="gene ID" value="Kaladp1222s0061.v1.1"/>
</dbReference>
<dbReference type="PANTHER" id="PTHR45782:SF1">
    <property type="entry name" value="DAR GTPASE 2, MITOCHONDRIAL"/>
    <property type="match status" value="1"/>
</dbReference>
<dbReference type="Gene3D" id="3.40.50.300">
    <property type="entry name" value="P-loop containing nucleotide triphosphate hydrolases"/>
    <property type="match status" value="1"/>
</dbReference>
<evidence type="ECO:0000256" key="1">
    <source>
        <dbReference type="ARBA" id="ARBA00022741"/>
    </source>
</evidence>
<keyword evidence="5" id="KW-1185">Reference proteome</keyword>
<keyword evidence="1" id="KW-0547">Nucleotide-binding</keyword>
<accession>A0A7N0VMG4</accession>
<dbReference type="Gramene" id="Kaladp1222s0061.8.v1.1">
    <property type="protein sequence ID" value="Kaladp1222s0061.8.v1.1"/>
    <property type="gene ID" value="Kaladp1222s0061.v1.1"/>
</dbReference>
<dbReference type="Proteomes" id="UP000594263">
    <property type="component" value="Unplaced"/>
</dbReference>
<protein>
    <recommendedName>
        <fullName evidence="3">G domain-containing protein</fullName>
    </recommendedName>
</protein>
<organism evidence="4 5">
    <name type="scientific">Kalanchoe fedtschenkoi</name>
    <name type="common">Lavender scallops</name>
    <name type="synonym">South American air plant</name>
    <dbReference type="NCBI Taxonomy" id="63787"/>
    <lineage>
        <taxon>Eukaryota</taxon>
        <taxon>Viridiplantae</taxon>
        <taxon>Streptophyta</taxon>
        <taxon>Embryophyta</taxon>
        <taxon>Tracheophyta</taxon>
        <taxon>Spermatophyta</taxon>
        <taxon>Magnoliopsida</taxon>
        <taxon>eudicotyledons</taxon>
        <taxon>Gunneridae</taxon>
        <taxon>Pentapetalae</taxon>
        <taxon>Saxifragales</taxon>
        <taxon>Crassulaceae</taxon>
        <taxon>Kalanchoe</taxon>
    </lineage>
</organism>
<dbReference type="EnsemblPlants" id="Kaladp1222s0061.4.v1.1">
    <property type="protein sequence ID" value="Kaladp1222s0061.4.v1.1"/>
    <property type="gene ID" value="Kaladp1222s0061.v1.1"/>
</dbReference>
<dbReference type="GO" id="GO:0032543">
    <property type="term" value="P:mitochondrial translation"/>
    <property type="evidence" value="ECO:0007669"/>
    <property type="project" value="TreeGrafter"/>
</dbReference>
<keyword evidence="2" id="KW-0342">GTP-binding</keyword>
<dbReference type="GO" id="GO:0005525">
    <property type="term" value="F:GTP binding"/>
    <property type="evidence" value="ECO:0007669"/>
    <property type="project" value="UniProtKB-KW"/>
</dbReference>
<dbReference type="GO" id="GO:0005739">
    <property type="term" value="C:mitochondrion"/>
    <property type="evidence" value="ECO:0007669"/>
    <property type="project" value="TreeGrafter"/>
</dbReference>
<name>A0A7N0VMG4_KALFE</name>
<evidence type="ECO:0000259" key="3">
    <source>
        <dbReference type="Pfam" id="PF01926"/>
    </source>
</evidence>
<evidence type="ECO:0000313" key="4">
    <source>
        <dbReference type="EnsemblPlants" id="Kaladp1222s0061.4.v1.1"/>
    </source>
</evidence>
<proteinExistence type="predicted"/>
<dbReference type="GO" id="GO:0003924">
    <property type="term" value="F:GTPase activity"/>
    <property type="evidence" value="ECO:0007669"/>
    <property type="project" value="TreeGrafter"/>
</dbReference>
<dbReference type="CDD" id="cd01856">
    <property type="entry name" value="YlqF"/>
    <property type="match status" value="1"/>
</dbReference>
<evidence type="ECO:0000256" key="2">
    <source>
        <dbReference type="ARBA" id="ARBA00023134"/>
    </source>
</evidence>
<dbReference type="Pfam" id="PF01926">
    <property type="entry name" value="MMR_HSR1"/>
    <property type="match status" value="1"/>
</dbReference>
<evidence type="ECO:0000313" key="5">
    <source>
        <dbReference type="Proteomes" id="UP000594263"/>
    </source>
</evidence>
<dbReference type="InterPro" id="IPR006073">
    <property type="entry name" value="GTP-bd"/>
</dbReference>
<dbReference type="SUPFAM" id="SSF52540">
    <property type="entry name" value="P-loop containing nucleoside triphosphate hydrolases"/>
    <property type="match status" value="1"/>
</dbReference>
<dbReference type="Gramene" id="Kaladp1222s0061.1.v1.1">
    <property type="protein sequence ID" value="Kaladp1222s0061.1.v1.1"/>
    <property type="gene ID" value="Kaladp1222s0061.v1.1"/>
</dbReference>
<feature type="domain" description="G" evidence="3">
    <location>
        <begin position="137"/>
        <end position="204"/>
    </location>
</feature>
<reference evidence="4" key="1">
    <citation type="submission" date="2021-01" db="UniProtKB">
        <authorList>
            <consortium name="EnsemblPlants"/>
        </authorList>
    </citation>
    <scope>IDENTIFICATION</scope>
</reference>
<dbReference type="PANTHER" id="PTHR45782">
    <property type="entry name" value="MITOCHONDRIAL RIBOSOME-ASSOCIATED GTPASE 1"/>
    <property type="match status" value="1"/>
</dbReference>
<dbReference type="EnsemblPlants" id="Kaladp1222s0061.8.v1.1">
    <property type="protein sequence ID" value="Kaladp1222s0061.8.v1.1"/>
    <property type="gene ID" value="Kaladp1222s0061.v1.1"/>
</dbReference>
<dbReference type="InterPro" id="IPR027417">
    <property type="entry name" value="P-loop_NTPase"/>
</dbReference>
<dbReference type="Gramene" id="Kaladp1222s0061.4.v1.1">
    <property type="protein sequence ID" value="Kaladp1222s0061.4.v1.1"/>
    <property type="gene ID" value="Kaladp1222s0061.v1.1"/>
</dbReference>